<protein>
    <submittedName>
        <fullName evidence="2">Uncharacterized protein</fullName>
    </submittedName>
</protein>
<reference evidence="2" key="1">
    <citation type="journal article" date="2021" name="Proc. Natl. Acad. Sci. U.S.A.">
        <title>A Catalog of Tens of Thousands of Viruses from Human Metagenomes Reveals Hidden Associations with Chronic Diseases.</title>
        <authorList>
            <person name="Tisza M.J."/>
            <person name="Buck C.B."/>
        </authorList>
    </citation>
    <scope>NUCLEOTIDE SEQUENCE</scope>
    <source>
        <strain evidence="2">Ct4fm14</strain>
    </source>
</reference>
<organism evidence="2">
    <name type="scientific">Siphoviridae sp. ct4fm14</name>
    <dbReference type="NCBI Taxonomy" id="2825331"/>
    <lineage>
        <taxon>Viruses</taxon>
        <taxon>Duplodnaviria</taxon>
        <taxon>Heunggongvirae</taxon>
        <taxon>Uroviricota</taxon>
        <taxon>Caudoviricetes</taxon>
    </lineage>
</organism>
<accession>A0A8S5UT33</accession>
<evidence type="ECO:0000313" key="2">
    <source>
        <dbReference type="EMBL" id="DAF97665.1"/>
    </source>
</evidence>
<sequence>MQSIYAHPGVHLALGRKGENVARQVVFDLRLWRSAYGDGAVSLCAKRAGDAEPYPCGVTQDEDTAVWVLRAADVDKPGWGNVQLSYYVGDTLAKSQTWRTLVAPSLCACGDPGEVQQGWLDQAGKDAAAAQQGAKDAQKAQKAAEDAAKAAKGSAEAAASAARAAQDATEHPPRINEETQTWLIWQDGAYRDTGLPIAIDGSLPPGGDPGDIVVRTADGAQWQPDQLTDEELLQAMIDTDTLPAVHDSAGILTDENERIILW</sequence>
<feature type="compositionally biased region" description="Low complexity" evidence="1">
    <location>
        <begin position="150"/>
        <end position="167"/>
    </location>
</feature>
<proteinExistence type="predicted"/>
<feature type="compositionally biased region" description="Basic and acidic residues" evidence="1">
    <location>
        <begin position="136"/>
        <end position="149"/>
    </location>
</feature>
<feature type="region of interest" description="Disordered" evidence="1">
    <location>
        <begin position="130"/>
        <end position="176"/>
    </location>
</feature>
<evidence type="ECO:0000256" key="1">
    <source>
        <dbReference type="SAM" id="MobiDB-lite"/>
    </source>
</evidence>
<dbReference type="EMBL" id="BK016135">
    <property type="protein sequence ID" value="DAF97665.1"/>
    <property type="molecule type" value="Genomic_DNA"/>
</dbReference>
<name>A0A8S5UT33_9CAUD</name>